<keyword evidence="12" id="KW-1185">Reference proteome</keyword>
<comment type="similarity">
    <text evidence="8">Belongs to the binding-protein-dependent transport system permease family.</text>
</comment>
<feature type="region of interest" description="Disordered" evidence="9">
    <location>
        <begin position="1"/>
        <end position="22"/>
    </location>
</feature>
<evidence type="ECO:0000256" key="9">
    <source>
        <dbReference type="SAM" id="MobiDB-lite"/>
    </source>
</evidence>
<dbReference type="InterPro" id="IPR000515">
    <property type="entry name" value="MetI-like"/>
</dbReference>
<keyword evidence="4 8" id="KW-0812">Transmembrane</keyword>
<evidence type="ECO:0000256" key="6">
    <source>
        <dbReference type="ARBA" id="ARBA00022989"/>
    </source>
</evidence>
<keyword evidence="6 8" id="KW-1133">Transmembrane helix</keyword>
<dbReference type="PANTHER" id="PTHR30614">
    <property type="entry name" value="MEMBRANE COMPONENT OF AMINO ACID ABC TRANSPORTER"/>
    <property type="match status" value="1"/>
</dbReference>
<comment type="subcellular location">
    <subcellularLocation>
        <location evidence="1 8">Cell membrane</location>
        <topology evidence="1 8">Multi-pass membrane protein</topology>
    </subcellularLocation>
</comment>
<evidence type="ECO:0000256" key="8">
    <source>
        <dbReference type="RuleBase" id="RU363032"/>
    </source>
</evidence>
<feature type="domain" description="ABC transmembrane type-1" evidence="10">
    <location>
        <begin position="72"/>
        <end position="278"/>
    </location>
</feature>
<evidence type="ECO:0000256" key="1">
    <source>
        <dbReference type="ARBA" id="ARBA00004651"/>
    </source>
</evidence>
<dbReference type="PANTHER" id="PTHR30614:SF0">
    <property type="entry name" value="L-CYSTINE TRANSPORT SYSTEM PERMEASE PROTEIN TCYL"/>
    <property type="match status" value="1"/>
</dbReference>
<feature type="transmembrane region" description="Helical" evidence="8">
    <location>
        <begin position="69"/>
        <end position="96"/>
    </location>
</feature>
<evidence type="ECO:0000259" key="10">
    <source>
        <dbReference type="PROSITE" id="PS50928"/>
    </source>
</evidence>
<keyword evidence="7 8" id="KW-0472">Membrane</keyword>
<dbReference type="GO" id="GO:0006865">
    <property type="term" value="P:amino acid transport"/>
    <property type="evidence" value="ECO:0007669"/>
    <property type="project" value="UniProtKB-KW"/>
</dbReference>
<dbReference type="Gene3D" id="1.10.3720.10">
    <property type="entry name" value="MetI-like"/>
    <property type="match status" value="1"/>
</dbReference>
<comment type="caution">
    <text evidence="11">The sequence shown here is derived from an EMBL/GenBank/DDBJ whole genome shotgun (WGS) entry which is preliminary data.</text>
</comment>
<sequence length="306" mass="33465">MTVPSTSTLTRANEQPVDGGRIRPVRHPGQWIGVAAILVAAALFVQFLVTNEKLRLDLVAGYLFERSVMRGLVLTLELTVVAMVLGIVLGTVLAIMRLSGNRVLSFVASGYIWFFRGTPILVQLLFWFFLGSILPVINLGIPFGPTFVEIPTNVLISQFTAAILGLGLNEAAYMAEIIRAGIKSVDPGQSEAAEAVGMSRMLAYRRIILPQASRVVLPPIANNTISMLKLSSLVIVVGLPELLTAVQLIYSRNFQQIPLLIVASIWYLLLTTILTIIQVRIERRLDRSVTGPRPVIRAAERQGTPS</sequence>
<protein>
    <submittedName>
        <fullName evidence="11">Amino acid ABC transporter permease</fullName>
    </submittedName>
</protein>
<feature type="transmembrane region" description="Helical" evidence="8">
    <location>
        <begin position="103"/>
        <end position="130"/>
    </location>
</feature>
<proteinExistence type="inferred from homology"/>
<keyword evidence="3" id="KW-1003">Cell membrane</keyword>
<keyword evidence="5" id="KW-0029">Amino-acid transport</keyword>
<evidence type="ECO:0000256" key="4">
    <source>
        <dbReference type="ARBA" id="ARBA00022692"/>
    </source>
</evidence>
<evidence type="ECO:0000256" key="7">
    <source>
        <dbReference type="ARBA" id="ARBA00023136"/>
    </source>
</evidence>
<reference evidence="11 12" key="1">
    <citation type="submission" date="2019-03" db="EMBL/GenBank/DDBJ databases">
        <title>Genomics of glacier-inhabiting Cryobacterium strains.</title>
        <authorList>
            <person name="Liu Q."/>
            <person name="Xin Y.-H."/>
        </authorList>
    </citation>
    <scope>NUCLEOTIDE SEQUENCE [LARGE SCALE GENOMIC DNA]</scope>
    <source>
        <strain evidence="11 12">Sr39</strain>
    </source>
</reference>
<dbReference type="GO" id="GO:0043190">
    <property type="term" value="C:ATP-binding cassette (ABC) transporter complex"/>
    <property type="evidence" value="ECO:0007669"/>
    <property type="project" value="InterPro"/>
</dbReference>
<feature type="transmembrane region" description="Helical" evidence="8">
    <location>
        <begin position="150"/>
        <end position="169"/>
    </location>
</feature>
<dbReference type="InterPro" id="IPR043429">
    <property type="entry name" value="ArtM/GltK/GlnP/TcyL/YhdX-like"/>
</dbReference>
<evidence type="ECO:0000256" key="2">
    <source>
        <dbReference type="ARBA" id="ARBA00022448"/>
    </source>
</evidence>
<dbReference type="Pfam" id="PF00528">
    <property type="entry name" value="BPD_transp_1"/>
    <property type="match status" value="1"/>
</dbReference>
<organism evidence="11 12">
    <name type="scientific">Cryobacterium suzukii</name>
    <dbReference type="NCBI Taxonomy" id="1259198"/>
    <lineage>
        <taxon>Bacteria</taxon>
        <taxon>Bacillati</taxon>
        <taxon>Actinomycetota</taxon>
        <taxon>Actinomycetes</taxon>
        <taxon>Micrococcales</taxon>
        <taxon>Microbacteriaceae</taxon>
        <taxon>Cryobacterium</taxon>
    </lineage>
</organism>
<keyword evidence="2 8" id="KW-0813">Transport</keyword>
<dbReference type="EMBL" id="SOHJ01000004">
    <property type="protein sequence ID" value="TFD61414.1"/>
    <property type="molecule type" value="Genomic_DNA"/>
</dbReference>
<feature type="transmembrane region" description="Helical" evidence="8">
    <location>
        <begin position="31"/>
        <end position="49"/>
    </location>
</feature>
<dbReference type="AlphaFoldDB" id="A0A4R9AG92"/>
<evidence type="ECO:0000313" key="12">
    <source>
        <dbReference type="Proteomes" id="UP000298170"/>
    </source>
</evidence>
<dbReference type="RefSeq" id="WP_134513630.1">
    <property type="nucleotide sequence ID" value="NZ_SOHJ01000004.1"/>
</dbReference>
<evidence type="ECO:0000256" key="5">
    <source>
        <dbReference type="ARBA" id="ARBA00022970"/>
    </source>
</evidence>
<feature type="transmembrane region" description="Helical" evidence="8">
    <location>
        <begin position="256"/>
        <end position="277"/>
    </location>
</feature>
<feature type="transmembrane region" description="Helical" evidence="8">
    <location>
        <begin position="230"/>
        <end position="250"/>
    </location>
</feature>
<dbReference type="SUPFAM" id="SSF161098">
    <property type="entry name" value="MetI-like"/>
    <property type="match status" value="1"/>
</dbReference>
<dbReference type="GO" id="GO:0022857">
    <property type="term" value="F:transmembrane transporter activity"/>
    <property type="evidence" value="ECO:0007669"/>
    <property type="project" value="InterPro"/>
</dbReference>
<dbReference type="PROSITE" id="PS50928">
    <property type="entry name" value="ABC_TM1"/>
    <property type="match status" value="1"/>
</dbReference>
<name>A0A4R9AG92_9MICO</name>
<evidence type="ECO:0000313" key="11">
    <source>
        <dbReference type="EMBL" id="TFD61414.1"/>
    </source>
</evidence>
<dbReference type="Proteomes" id="UP000298170">
    <property type="component" value="Unassembled WGS sequence"/>
</dbReference>
<evidence type="ECO:0000256" key="3">
    <source>
        <dbReference type="ARBA" id="ARBA00022475"/>
    </source>
</evidence>
<dbReference type="NCBIfam" id="TIGR01726">
    <property type="entry name" value="HEQRo_perm_3TM"/>
    <property type="match status" value="1"/>
</dbReference>
<gene>
    <name evidence="11" type="ORF">E3T39_04955</name>
</gene>
<dbReference type="CDD" id="cd06261">
    <property type="entry name" value="TM_PBP2"/>
    <property type="match status" value="1"/>
</dbReference>
<accession>A0A4R9AG92</accession>
<dbReference type="OrthoDB" id="92598at2"/>
<dbReference type="FunFam" id="1.10.3720.10:FF:000006">
    <property type="entry name" value="Glutamate/aspartate ABC transporter, permease protein GltK"/>
    <property type="match status" value="1"/>
</dbReference>
<feature type="compositionally biased region" description="Polar residues" evidence="9">
    <location>
        <begin position="1"/>
        <end position="13"/>
    </location>
</feature>
<dbReference type="InterPro" id="IPR035906">
    <property type="entry name" value="MetI-like_sf"/>
</dbReference>
<dbReference type="InterPro" id="IPR010065">
    <property type="entry name" value="AA_ABC_transptr_permease_3TM"/>
</dbReference>